<feature type="transmembrane region" description="Helical" evidence="1">
    <location>
        <begin position="165"/>
        <end position="182"/>
    </location>
</feature>
<reference evidence="2" key="1">
    <citation type="submission" date="2023-03" db="EMBL/GenBank/DDBJ databases">
        <title>Massive genome expansion in bonnet fungi (Mycena s.s.) driven by repeated elements and novel gene families across ecological guilds.</title>
        <authorList>
            <consortium name="Lawrence Berkeley National Laboratory"/>
            <person name="Harder C.B."/>
            <person name="Miyauchi S."/>
            <person name="Viragh M."/>
            <person name="Kuo A."/>
            <person name="Thoen E."/>
            <person name="Andreopoulos B."/>
            <person name="Lu D."/>
            <person name="Skrede I."/>
            <person name="Drula E."/>
            <person name="Henrissat B."/>
            <person name="Morin E."/>
            <person name="Kohler A."/>
            <person name="Barry K."/>
            <person name="LaButti K."/>
            <person name="Morin E."/>
            <person name="Salamov A."/>
            <person name="Lipzen A."/>
            <person name="Mereny Z."/>
            <person name="Hegedus B."/>
            <person name="Baldrian P."/>
            <person name="Stursova M."/>
            <person name="Weitz H."/>
            <person name="Taylor A."/>
            <person name="Grigoriev I.V."/>
            <person name="Nagy L.G."/>
            <person name="Martin F."/>
            <person name="Kauserud H."/>
        </authorList>
    </citation>
    <scope>NUCLEOTIDE SEQUENCE</scope>
    <source>
        <strain evidence="2">9144</strain>
    </source>
</reference>
<name>A0AAD6YEI2_9AGAR</name>
<dbReference type="EMBL" id="JARJCW010000032">
    <property type="protein sequence ID" value="KAJ7208954.1"/>
    <property type="molecule type" value="Genomic_DNA"/>
</dbReference>
<keyword evidence="3" id="KW-1185">Reference proteome</keyword>
<evidence type="ECO:0000256" key="1">
    <source>
        <dbReference type="SAM" id="Phobius"/>
    </source>
</evidence>
<dbReference type="AlphaFoldDB" id="A0AAD6YEI2"/>
<feature type="transmembrane region" description="Helical" evidence="1">
    <location>
        <begin position="232"/>
        <end position="251"/>
    </location>
</feature>
<feature type="transmembrane region" description="Helical" evidence="1">
    <location>
        <begin position="41"/>
        <end position="58"/>
    </location>
</feature>
<keyword evidence="1" id="KW-1133">Transmembrane helix</keyword>
<keyword evidence="1" id="KW-0812">Transmembrane</keyword>
<proteinExistence type="predicted"/>
<accession>A0AAD6YEI2</accession>
<dbReference type="Proteomes" id="UP001219525">
    <property type="component" value="Unassembled WGS sequence"/>
</dbReference>
<organism evidence="2 3">
    <name type="scientific">Mycena pura</name>
    <dbReference type="NCBI Taxonomy" id="153505"/>
    <lineage>
        <taxon>Eukaryota</taxon>
        <taxon>Fungi</taxon>
        <taxon>Dikarya</taxon>
        <taxon>Basidiomycota</taxon>
        <taxon>Agaricomycotina</taxon>
        <taxon>Agaricomycetes</taxon>
        <taxon>Agaricomycetidae</taxon>
        <taxon>Agaricales</taxon>
        <taxon>Marasmiineae</taxon>
        <taxon>Mycenaceae</taxon>
        <taxon>Mycena</taxon>
    </lineage>
</organism>
<comment type="caution">
    <text evidence="2">The sequence shown here is derived from an EMBL/GenBank/DDBJ whole genome shotgun (WGS) entry which is preliminary data.</text>
</comment>
<gene>
    <name evidence="2" type="ORF">GGX14DRAFT_633045</name>
</gene>
<evidence type="ECO:0000313" key="3">
    <source>
        <dbReference type="Proteomes" id="UP001219525"/>
    </source>
</evidence>
<feature type="transmembrane region" description="Helical" evidence="1">
    <location>
        <begin position="130"/>
        <end position="153"/>
    </location>
</feature>
<sequence length="358" mass="39594">MGIYTPSYTQRPAPSLVHHNDRLWRVGLLAGYNEIPALHDMRIYIVLFILAVVTLSRRKTAARNVLLAASWLMAVLGTAQIILTLASCGVSIQISQNNPDTSTGPNDEHRILALGSLYDALSIVWSINNWKVVCAPGILILATFGILGCFLPFAKNVEIPSTLKIGFSLIAATNVMLMVLTGKRISSPNVLRSRNKLAGRIWWIRREAFHVDLDQTVCSRYNTAVAIILESGALYCICIILLVVTALLHTVSGRITFYLLLGLTPYMTDIAPTLTIVRVGLGHNIQDTIEKLSTKPPNQSELLFRQVEDSLHRSPEALNIRPEVSVDKTFNSLKLNNIPFEKRQADWPTSSATISLKS</sequence>
<feature type="transmembrane region" description="Helical" evidence="1">
    <location>
        <begin position="65"/>
        <end position="92"/>
    </location>
</feature>
<protein>
    <submittedName>
        <fullName evidence="2">Uncharacterized protein</fullName>
    </submittedName>
</protein>
<keyword evidence="1" id="KW-0472">Membrane</keyword>
<evidence type="ECO:0000313" key="2">
    <source>
        <dbReference type="EMBL" id="KAJ7208954.1"/>
    </source>
</evidence>